<dbReference type="AlphaFoldDB" id="A0A853EL80"/>
<evidence type="ECO:0000259" key="1">
    <source>
        <dbReference type="Pfam" id="PF14355"/>
    </source>
</evidence>
<accession>A0A853EL80</accession>
<organism evidence="2 3">
    <name type="scientific">Actinomyces bowdenii</name>
    <dbReference type="NCBI Taxonomy" id="131109"/>
    <lineage>
        <taxon>Bacteria</taxon>
        <taxon>Bacillati</taxon>
        <taxon>Actinomycetota</taxon>
        <taxon>Actinomycetes</taxon>
        <taxon>Actinomycetales</taxon>
        <taxon>Actinomycetaceae</taxon>
        <taxon>Actinomyces</taxon>
    </lineage>
</organism>
<reference evidence="2 3" key="1">
    <citation type="submission" date="2020-07" db="EMBL/GenBank/DDBJ databases">
        <title>MOT database genomes.</title>
        <authorList>
            <person name="Joseph S."/>
            <person name="Aduse-Opoku J."/>
            <person name="Hashim A."/>
            <person name="Wade W."/>
            <person name="Curtis M."/>
        </authorList>
    </citation>
    <scope>NUCLEOTIDE SEQUENCE [LARGE SCALE GENOMIC DNA]</scope>
    <source>
        <strain evidence="2 3">WMus004</strain>
    </source>
</reference>
<dbReference type="RefSeq" id="WP_179901261.1">
    <property type="nucleotide sequence ID" value="NZ_JACBXV010000188.1"/>
</dbReference>
<evidence type="ECO:0000313" key="2">
    <source>
        <dbReference type="EMBL" id="NYS70009.1"/>
    </source>
</evidence>
<proteinExistence type="predicted"/>
<protein>
    <submittedName>
        <fullName evidence="2">Abortive infection family protein</fullName>
    </submittedName>
</protein>
<dbReference type="InterPro" id="IPR026001">
    <property type="entry name" value="Abi-like_C"/>
</dbReference>
<dbReference type="Pfam" id="PF14355">
    <property type="entry name" value="Abi_C"/>
    <property type="match status" value="1"/>
</dbReference>
<name>A0A853EL80_9ACTO</name>
<feature type="domain" description="Abortive infection protein-like C-terminal" evidence="1">
    <location>
        <begin position="186"/>
        <end position="265"/>
    </location>
</feature>
<sequence length="276" mass="29282">MSEPINDAVVGAFAAFVHGGKGPTHSALGRVFVACGCSDVDPFDEQTRTPNKEQRVLRVGLAANRRAGAGKKFTEGMLEQLRLAHVFSGTAGVPNNDFSKAVEALRSELNAIGWRLSEDGRLESQGEIDFATGGRAALDEQVERLRRNSEDPAALIGTSKDLVEAVCKYVLEEVGRLPSGKPSLDALLALTFEALEIRASVVSGGSPGSVSLRSIYGSAEKILKEVGKLRNAQGTGHGRTRVTDISVEAARFVVGQVVLVCGLILSTHDRKMGRSG</sequence>
<dbReference type="EMBL" id="JACBXV010000188">
    <property type="protein sequence ID" value="NYS70009.1"/>
    <property type="molecule type" value="Genomic_DNA"/>
</dbReference>
<comment type="caution">
    <text evidence="2">The sequence shown here is derived from an EMBL/GenBank/DDBJ whole genome shotgun (WGS) entry which is preliminary data.</text>
</comment>
<evidence type="ECO:0000313" key="3">
    <source>
        <dbReference type="Proteomes" id="UP000572528"/>
    </source>
</evidence>
<dbReference type="Proteomes" id="UP000572528">
    <property type="component" value="Unassembled WGS sequence"/>
</dbReference>
<gene>
    <name evidence="2" type="ORF">HZZ05_10910</name>
</gene>